<keyword evidence="8" id="KW-0131">Cell cycle</keyword>
<protein>
    <submittedName>
        <fullName evidence="11">Kinetochore-associated protein mtw1</fullName>
    </submittedName>
</protein>
<feature type="coiled-coil region" evidence="10">
    <location>
        <begin position="106"/>
        <end position="137"/>
    </location>
</feature>
<evidence type="ECO:0000256" key="10">
    <source>
        <dbReference type="SAM" id="Coils"/>
    </source>
</evidence>
<evidence type="ECO:0000313" key="11">
    <source>
        <dbReference type="EMBL" id="QID77846.1"/>
    </source>
</evidence>
<organism evidence="11 12">
    <name type="scientific">Saccharomyces pastorianus</name>
    <name type="common">Lager yeast</name>
    <name type="synonym">Saccharomyces cerevisiae x Saccharomyces eubayanus</name>
    <dbReference type="NCBI Taxonomy" id="27292"/>
    <lineage>
        <taxon>Eukaryota</taxon>
        <taxon>Fungi</taxon>
        <taxon>Dikarya</taxon>
        <taxon>Ascomycota</taxon>
        <taxon>Saccharomycotina</taxon>
        <taxon>Saccharomycetes</taxon>
        <taxon>Saccharomycetales</taxon>
        <taxon>Saccharomycetaceae</taxon>
        <taxon>Saccharomyces</taxon>
    </lineage>
</organism>
<evidence type="ECO:0000256" key="4">
    <source>
        <dbReference type="ARBA" id="ARBA00022618"/>
    </source>
</evidence>
<dbReference type="OrthoDB" id="1884855at2759"/>
<dbReference type="EMBL" id="CP048983">
    <property type="protein sequence ID" value="QID77846.1"/>
    <property type="molecule type" value="Genomic_DNA"/>
</dbReference>
<comment type="similarity">
    <text evidence="2">Belongs to the mis12 family.</text>
</comment>
<evidence type="ECO:0000256" key="5">
    <source>
        <dbReference type="ARBA" id="ARBA00022776"/>
    </source>
</evidence>
<keyword evidence="3" id="KW-0158">Chromosome</keyword>
<sequence length="289" mass="33243">MSAPTMRSTSILTEHLGYPPISLVDDIINAVNEIMYKCTAAMEKYLLSKSKIGEEDYGEEIKSGVAKLESLLENSVDKNFDKLELYVLRNVLRIPEEYLDANVFRLENQKDLVIVDENELKKSEEKLREKVNDVELAFKKNEMLLKRVTKVKRLLFTIRGFKQKLNELLKCKDDVQLQKILESLKPIDDTMTLLTDSLRKLYVDSESTSSTEEVEALLQRLKTNGKQNNKDFRTRYIDIRTNNVLRKLGLLGDKEDEKQSAKPDARTQAGDIVSIDIEEPQLDLLDDVL</sequence>
<keyword evidence="9" id="KW-0137">Centromere</keyword>
<dbReference type="GO" id="GO:0051301">
    <property type="term" value="P:cell division"/>
    <property type="evidence" value="ECO:0007669"/>
    <property type="project" value="UniProtKB-KW"/>
</dbReference>
<evidence type="ECO:0000256" key="7">
    <source>
        <dbReference type="ARBA" id="ARBA00023054"/>
    </source>
</evidence>
<dbReference type="Pfam" id="PF05859">
    <property type="entry name" value="Mis12"/>
    <property type="match status" value="1"/>
</dbReference>
<gene>
    <name evidence="11" type="primary">MTW1_1</name>
    <name evidence="11" type="ORF">GRS66_000032</name>
</gene>
<comment type="subcellular location">
    <subcellularLocation>
        <location evidence="1">Chromosome</location>
        <location evidence="1">Centromere</location>
        <location evidence="1">Kinetochore</location>
    </subcellularLocation>
</comment>
<dbReference type="SMR" id="A0A6C1DKV1"/>
<keyword evidence="6" id="KW-0995">Kinetochore</keyword>
<keyword evidence="4" id="KW-0132">Cell division</keyword>
<keyword evidence="7 10" id="KW-0175">Coiled coil</keyword>
<accession>A0A6C1DKV1</accession>
<dbReference type="GO" id="GO:0005634">
    <property type="term" value="C:nucleus"/>
    <property type="evidence" value="ECO:0007669"/>
    <property type="project" value="InterPro"/>
</dbReference>
<dbReference type="InterPro" id="IPR008685">
    <property type="entry name" value="Centromere_Mis12"/>
</dbReference>
<name>A0A6C1DKV1_SACPS</name>
<evidence type="ECO:0000256" key="6">
    <source>
        <dbReference type="ARBA" id="ARBA00022838"/>
    </source>
</evidence>
<evidence type="ECO:0000256" key="1">
    <source>
        <dbReference type="ARBA" id="ARBA00004629"/>
    </source>
</evidence>
<dbReference type="PANTHER" id="PTHR14527:SF2">
    <property type="entry name" value="PROTEIN MIS12 HOMOLOG"/>
    <property type="match status" value="1"/>
</dbReference>
<dbReference type="GO" id="GO:0051382">
    <property type="term" value="P:kinetochore assembly"/>
    <property type="evidence" value="ECO:0007669"/>
    <property type="project" value="TreeGrafter"/>
</dbReference>
<evidence type="ECO:0000256" key="9">
    <source>
        <dbReference type="ARBA" id="ARBA00023328"/>
    </source>
</evidence>
<keyword evidence="5" id="KW-0498">Mitosis</keyword>
<dbReference type="Proteomes" id="UP000501346">
    <property type="component" value="Chromosome ScI"/>
</dbReference>
<keyword evidence="12" id="KW-1185">Reference proteome</keyword>
<proteinExistence type="inferred from homology"/>
<reference evidence="11 12" key="1">
    <citation type="journal article" date="2019" name="BMC Genomics">
        <title>Chromosome level assembly and comparative genome analysis confirm lager-brewing yeasts originated from a single hybridization.</title>
        <authorList>
            <person name="Salazar A.N."/>
            <person name="Gorter de Vries A.R."/>
            <person name="van den Broek M."/>
            <person name="Brouwers N."/>
            <person name="de la Torre Cortes P."/>
            <person name="Kuijpers N.G.A."/>
            <person name="Daran J.G."/>
            <person name="Abeel T."/>
        </authorList>
    </citation>
    <scope>NUCLEOTIDE SEQUENCE [LARGE SCALE GENOMIC DNA]</scope>
    <source>
        <strain evidence="11 12">CBS 1483</strain>
    </source>
</reference>
<evidence type="ECO:0000256" key="3">
    <source>
        <dbReference type="ARBA" id="ARBA00022454"/>
    </source>
</evidence>
<evidence type="ECO:0000313" key="12">
    <source>
        <dbReference type="Proteomes" id="UP000501346"/>
    </source>
</evidence>
<dbReference type="GO" id="GO:0000444">
    <property type="term" value="C:MIS12/MIND type complex"/>
    <property type="evidence" value="ECO:0007669"/>
    <property type="project" value="TreeGrafter"/>
</dbReference>
<evidence type="ECO:0000256" key="8">
    <source>
        <dbReference type="ARBA" id="ARBA00023306"/>
    </source>
</evidence>
<dbReference type="PANTHER" id="PTHR14527">
    <property type="entry name" value="PROTEIN MIS12 HOMOLOG"/>
    <property type="match status" value="1"/>
</dbReference>
<evidence type="ECO:0000256" key="2">
    <source>
        <dbReference type="ARBA" id="ARBA00008643"/>
    </source>
</evidence>
<dbReference type="AlphaFoldDB" id="A0A6C1DKV1"/>
<dbReference type="GO" id="GO:0000070">
    <property type="term" value="P:mitotic sister chromatid segregation"/>
    <property type="evidence" value="ECO:0007669"/>
    <property type="project" value="TreeGrafter"/>
</dbReference>